<feature type="domain" description="BioF2-like acetyltransferase" evidence="1">
    <location>
        <begin position="172"/>
        <end position="316"/>
    </location>
</feature>
<name>A0A212R3G1_9CHLR</name>
<dbReference type="SUPFAM" id="SSF55729">
    <property type="entry name" value="Acyl-CoA N-acyltransferases (Nat)"/>
    <property type="match status" value="1"/>
</dbReference>
<organism evidence="2 3">
    <name type="scientific">Thermoflexus hugenholtzii JAD2</name>
    <dbReference type="NCBI Taxonomy" id="877466"/>
    <lineage>
        <taxon>Bacteria</taxon>
        <taxon>Bacillati</taxon>
        <taxon>Chloroflexota</taxon>
        <taxon>Thermoflexia</taxon>
        <taxon>Thermoflexales</taxon>
        <taxon>Thermoflexaceae</taxon>
        <taxon>Thermoflexus</taxon>
    </lineage>
</organism>
<gene>
    <name evidence="2" type="ORF">SAMN02746019_00001460</name>
</gene>
<dbReference type="RefSeq" id="WP_088571395.1">
    <property type="nucleotide sequence ID" value="NZ_FYEK01000028.1"/>
</dbReference>
<protein>
    <submittedName>
        <fullName evidence="2">Acetyltransferase involved in cellulose biosynthesis, CelD/BcsL family</fullName>
    </submittedName>
</protein>
<proteinExistence type="predicted"/>
<sequence>MQMCIFHDIAAFEELAHPWQDLLGRSPGASPFMRPTWLRTWWEHFGEGELYLVTFEAEGRLVGLIPLRRIARDGRWILETFGEEVTDYLDPLVEPGWEETVIHALLAWLTRPEAPGWDTLLLWNIREDSILFPLWPGAAAAHGLTVHSERLTICPMLPLPPTWDAYLQMLDRKDRHELRRKIRRLEAVGNVRWYLLREDGPEAEGAIEAFLALMAASNPEKAAFLHERMQAFFRRVIRQGLREGWARLSFLEIEGEKAATYLDFEDRDRIWLYNAGLNPRYAALSPGVVLLAYLIRQAIEQGKRVFDFLRGDEPYKFRFGAREVPLHRIRIARDRAAG</sequence>
<dbReference type="Proteomes" id="UP000197025">
    <property type="component" value="Unassembled WGS sequence"/>
</dbReference>
<dbReference type="GO" id="GO:0016740">
    <property type="term" value="F:transferase activity"/>
    <property type="evidence" value="ECO:0007669"/>
    <property type="project" value="UniProtKB-KW"/>
</dbReference>
<dbReference type="AlphaFoldDB" id="A0A212R3G1"/>
<keyword evidence="3" id="KW-1185">Reference proteome</keyword>
<dbReference type="InParanoid" id="A0A212R3G1"/>
<dbReference type="OrthoDB" id="9808976at2"/>
<accession>A0A212R3G1</accession>
<reference evidence="3" key="1">
    <citation type="submission" date="2017-06" db="EMBL/GenBank/DDBJ databases">
        <authorList>
            <person name="Varghese N."/>
            <person name="Submissions S."/>
        </authorList>
    </citation>
    <scope>NUCLEOTIDE SEQUENCE [LARGE SCALE GENOMIC DNA]</scope>
    <source>
        <strain evidence="3">JAD2</strain>
    </source>
</reference>
<evidence type="ECO:0000313" key="3">
    <source>
        <dbReference type="Proteomes" id="UP000197025"/>
    </source>
</evidence>
<dbReference type="Gene3D" id="3.40.630.30">
    <property type="match status" value="1"/>
</dbReference>
<evidence type="ECO:0000313" key="2">
    <source>
        <dbReference type="EMBL" id="SNB66553.1"/>
    </source>
</evidence>
<evidence type="ECO:0000259" key="1">
    <source>
        <dbReference type="Pfam" id="PF13480"/>
    </source>
</evidence>
<dbReference type="InterPro" id="IPR038740">
    <property type="entry name" value="BioF2-like_GNAT_dom"/>
</dbReference>
<dbReference type="EMBL" id="FYEK01000028">
    <property type="protein sequence ID" value="SNB66553.1"/>
    <property type="molecule type" value="Genomic_DNA"/>
</dbReference>
<dbReference type="Pfam" id="PF13480">
    <property type="entry name" value="Acetyltransf_6"/>
    <property type="match status" value="1"/>
</dbReference>
<keyword evidence="2" id="KW-0808">Transferase</keyword>
<dbReference type="InterPro" id="IPR016181">
    <property type="entry name" value="Acyl_CoA_acyltransferase"/>
</dbReference>